<organism evidence="1 2">
    <name type="scientific">Lentzea albida</name>
    <dbReference type="NCBI Taxonomy" id="65499"/>
    <lineage>
        <taxon>Bacteria</taxon>
        <taxon>Bacillati</taxon>
        <taxon>Actinomycetota</taxon>
        <taxon>Actinomycetes</taxon>
        <taxon>Pseudonocardiales</taxon>
        <taxon>Pseudonocardiaceae</taxon>
        <taxon>Lentzea</taxon>
    </lineage>
</organism>
<sequence>MRIECGQVPVCLVALPEKTTSDHAEVRSDVDIAISGERRGVTKN</sequence>
<keyword evidence="2" id="KW-1185">Reference proteome</keyword>
<evidence type="ECO:0000313" key="1">
    <source>
        <dbReference type="EMBL" id="SES40792.1"/>
    </source>
</evidence>
<dbReference type="AlphaFoldDB" id="A0A1H9X3P6"/>
<accession>A0A1H9X3P6</accession>
<gene>
    <name evidence="1" type="ORF">SAMN04488000_12732</name>
</gene>
<dbReference type="Proteomes" id="UP000199503">
    <property type="component" value="Unassembled WGS sequence"/>
</dbReference>
<name>A0A1H9X3P6_9PSEU</name>
<proteinExistence type="predicted"/>
<dbReference type="EMBL" id="FOFV01000027">
    <property type="protein sequence ID" value="SES40792.1"/>
    <property type="molecule type" value="Genomic_DNA"/>
</dbReference>
<reference evidence="2" key="1">
    <citation type="submission" date="2016-10" db="EMBL/GenBank/DDBJ databases">
        <authorList>
            <person name="Varghese N."/>
            <person name="Submissions S."/>
        </authorList>
    </citation>
    <scope>NUCLEOTIDE SEQUENCE [LARGE SCALE GENOMIC DNA]</scope>
    <source>
        <strain evidence="2">DSM 44437</strain>
    </source>
</reference>
<protein>
    <submittedName>
        <fullName evidence="1">Uncharacterized protein</fullName>
    </submittedName>
</protein>
<evidence type="ECO:0000313" key="2">
    <source>
        <dbReference type="Proteomes" id="UP000199503"/>
    </source>
</evidence>